<dbReference type="Pfam" id="PF02566">
    <property type="entry name" value="OsmC"/>
    <property type="match status" value="1"/>
</dbReference>
<dbReference type="OrthoDB" id="4703953at2"/>
<sequence length="229" mass="24534">MTELWVERTGSRRYTGHSSRGAQVLIGSEDVEGAFTPGELLKIALAACSGMASDQPLARRLGDDYQAVVRVSGAADRDREIYPLLAETLELDLSGLSAAEKERLLVIVDRAVDGVCTVGRTLKSGTAVTFEVADVGPSPAPVRLTAWVHGRVQGVGFRWWTRSRALELGLTGYAANHADGRVLVVAQGPRESGEQLLRLLQGGATPGRVTKVVADWSEPTEPIVGFSER</sequence>
<gene>
    <name evidence="7" type="ORF">MLAC_28600</name>
</gene>
<dbReference type="InterPro" id="IPR036046">
    <property type="entry name" value="Acylphosphatase-like_dom_sf"/>
</dbReference>
<comment type="catalytic activity">
    <reaction evidence="4 5">
        <text>an acyl phosphate + H2O = a carboxylate + phosphate + H(+)</text>
        <dbReference type="Rhea" id="RHEA:14965"/>
        <dbReference type="ChEBI" id="CHEBI:15377"/>
        <dbReference type="ChEBI" id="CHEBI:15378"/>
        <dbReference type="ChEBI" id="CHEBI:29067"/>
        <dbReference type="ChEBI" id="CHEBI:43474"/>
        <dbReference type="ChEBI" id="CHEBI:59918"/>
        <dbReference type="EC" id="3.6.1.7"/>
    </reaction>
</comment>
<protein>
    <recommendedName>
        <fullName evidence="3 5">acylphosphatase</fullName>
        <ecNumber evidence="2 5">3.6.1.7</ecNumber>
    </recommendedName>
</protein>
<dbReference type="KEGG" id="mlj:MLAC_28600"/>
<dbReference type="GO" id="GO:0003998">
    <property type="term" value="F:acylphosphatase activity"/>
    <property type="evidence" value="ECO:0007669"/>
    <property type="project" value="UniProtKB-EC"/>
</dbReference>
<keyword evidence="5" id="KW-0378">Hydrolase</keyword>
<dbReference type="InterPro" id="IPR017968">
    <property type="entry name" value="Acylphosphatase_CS"/>
</dbReference>
<dbReference type="SUPFAM" id="SSF82784">
    <property type="entry name" value="OsmC-like"/>
    <property type="match status" value="1"/>
</dbReference>
<dbReference type="STRING" id="169765.AWC15_03435"/>
<dbReference type="InterPro" id="IPR015946">
    <property type="entry name" value="KH_dom-like_a/b"/>
</dbReference>
<evidence type="ECO:0000313" key="8">
    <source>
        <dbReference type="Proteomes" id="UP000466396"/>
    </source>
</evidence>
<dbReference type="Gene3D" id="3.30.70.100">
    <property type="match status" value="1"/>
</dbReference>
<dbReference type="NCBIfam" id="NF010997">
    <property type="entry name" value="PRK14422.1"/>
    <property type="match status" value="1"/>
</dbReference>
<organism evidence="7 8">
    <name type="scientific">Mycobacterium lacus</name>
    <dbReference type="NCBI Taxonomy" id="169765"/>
    <lineage>
        <taxon>Bacteria</taxon>
        <taxon>Bacillati</taxon>
        <taxon>Actinomycetota</taxon>
        <taxon>Actinomycetes</taxon>
        <taxon>Mycobacteriales</taxon>
        <taxon>Mycobacteriaceae</taxon>
        <taxon>Mycobacterium</taxon>
    </lineage>
</organism>
<dbReference type="InterPro" id="IPR036102">
    <property type="entry name" value="OsmC/Ohrsf"/>
</dbReference>
<evidence type="ECO:0000256" key="6">
    <source>
        <dbReference type="RuleBase" id="RU004168"/>
    </source>
</evidence>
<reference evidence="7 8" key="1">
    <citation type="journal article" date="2019" name="Emerg. Microbes Infect.">
        <title>Comprehensive subspecies identification of 175 nontuberculous mycobacteria species based on 7547 genomic profiles.</title>
        <authorList>
            <person name="Matsumoto Y."/>
            <person name="Kinjo T."/>
            <person name="Motooka D."/>
            <person name="Nabeya D."/>
            <person name="Jung N."/>
            <person name="Uechi K."/>
            <person name="Horii T."/>
            <person name="Iida T."/>
            <person name="Fujita J."/>
            <person name="Nakamura S."/>
        </authorList>
    </citation>
    <scope>NUCLEOTIDE SEQUENCE [LARGE SCALE GENOMIC DNA]</scope>
    <source>
        <strain evidence="7 8">JCM 15657</strain>
    </source>
</reference>
<proteinExistence type="inferred from homology"/>
<keyword evidence="8" id="KW-1185">Reference proteome</keyword>
<dbReference type="EMBL" id="AP022581">
    <property type="protein sequence ID" value="BBX97566.1"/>
    <property type="molecule type" value="Genomic_DNA"/>
</dbReference>
<evidence type="ECO:0000256" key="2">
    <source>
        <dbReference type="ARBA" id="ARBA00012150"/>
    </source>
</evidence>
<evidence type="ECO:0000256" key="5">
    <source>
        <dbReference type="PROSITE-ProRule" id="PRU00520"/>
    </source>
</evidence>
<accession>A0A1X1XZT4</accession>
<evidence type="ECO:0000256" key="4">
    <source>
        <dbReference type="ARBA" id="ARBA00047645"/>
    </source>
</evidence>
<evidence type="ECO:0000313" key="7">
    <source>
        <dbReference type="EMBL" id="BBX97566.1"/>
    </source>
</evidence>
<dbReference type="PANTHER" id="PTHR47268">
    <property type="entry name" value="ACYLPHOSPHATASE"/>
    <property type="match status" value="1"/>
</dbReference>
<dbReference type="InterPro" id="IPR003718">
    <property type="entry name" value="OsmC/Ohr_fam"/>
</dbReference>
<feature type="active site" evidence="5">
    <location>
        <position position="158"/>
    </location>
</feature>
<evidence type="ECO:0000256" key="3">
    <source>
        <dbReference type="ARBA" id="ARBA00015991"/>
    </source>
</evidence>
<dbReference type="AlphaFoldDB" id="A0A1X1XZT4"/>
<dbReference type="EC" id="3.6.1.7" evidence="2 5"/>
<comment type="similarity">
    <text evidence="1 6">Belongs to the acylphosphatase family.</text>
</comment>
<dbReference type="Gene3D" id="3.30.300.20">
    <property type="match status" value="1"/>
</dbReference>
<evidence type="ECO:0000256" key="1">
    <source>
        <dbReference type="ARBA" id="ARBA00005614"/>
    </source>
</evidence>
<feature type="active site" evidence="5">
    <location>
        <position position="176"/>
    </location>
</feature>
<dbReference type="PROSITE" id="PS00150">
    <property type="entry name" value="ACYLPHOSPHATASE_1"/>
    <property type="match status" value="1"/>
</dbReference>
<dbReference type="PANTHER" id="PTHR47268:SF4">
    <property type="entry name" value="ACYLPHOSPHATASE"/>
    <property type="match status" value="1"/>
</dbReference>
<dbReference type="Pfam" id="PF00708">
    <property type="entry name" value="Acylphosphatase"/>
    <property type="match status" value="1"/>
</dbReference>
<dbReference type="SUPFAM" id="SSF54975">
    <property type="entry name" value="Acylphosphatase/BLUF domain-like"/>
    <property type="match status" value="1"/>
</dbReference>
<dbReference type="InterPro" id="IPR020456">
    <property type="entry name" value="Acylphosphatase"/>
</dbReference>
<dbReference type="InterPro" id="IPR001792">
    <property type="entry name" value="Acylphosphatase-like_dom"/>
</dbReference>
<name>A0A1X1XZT4_9MYCO</name>
<dbReference type="PROSITE" id="PS00151">
    <property type="entry name" value="ACYLPHOSPHATASE_2"/>
    <property type="match status" value="1"/>
</dbReference>
<dbReference type="Proteomes" id="UP000466396">
    <property type="component" value="Chromosome"/>
</dbReference>
<dbReference type="PROSITE" id="PS51160">
    <property type="entry name" value="ACYLPHOSPHATASE_3"/>
    <property type="match status" value="1"/>
</dbReference>